<feature type="signal peptide" evidence="2">
    <location>
        <begin position="1"/>
        <end position="28"/>
    </location>
</feature>
<name>A0ABS4FRV4_9BACL</name>
<evidence type="ECO:0000256" key="2">
    <source>
        <dbReference type="SAM" id="SignalP"/>
    </source>
</evidence>
<dbReference type="RefSeq" id="WP_210088953.1">
    <property type="nucleotide sequence ID" value="NZ_JAGGKG010000008.1"/>
</dbReference>
<dbReference type="EMBL" id="JAGGKG010000008">
    <property type="protein sequence ID" value="MBP1905317.1"/>
    <property type="molecule type" value="Genomic_DNA"/>
</dbReference>
<accession>A0ABS4FRV4</accession>
<reference evidence="3 4" key="1">
    <citation type="submission" date="2021-03" db="EMBL/GenBank/DDBJ databases">
        <title>Genomic Encyclopedia of Type Strains, Phase IV (KMG-IV): sequencing the most valuable type-strain genomes for metagenomic binning, comparative biology and taxonomic classification.</title>
        <authorList>
            <person name="Goeker M."/>
        </authorList>
    </citation>
    <scope>NUCLEOTIDE SEQUENCE [LARGE SCALE GENOMIC DNA]</scope>
    <source>
        <strain evidence="3 4">DSM 14349</strain>
    </source>
</reference>
<dbReference type="Proteomes" id="UP001519272">
    <property type="component" value="Unassembled WGS sequence"/>
</dbReference>
<feature type="chain" id="PRO_5045913716" description="Lipoprotein" evidence="2">
    <location>
        <begin position="29"/>
        <end position="224"/>
    </location>
</feature>
<sequence>MKNFKKATSLILLSILLGVMVVGCGANANKANSPAPSADPAPSQSTDKGKETSGSEAIKEGTIEKEGNVILKELAFVYKDHTFAISDIVNDEQLEGILGKAVDKKSHTYTADDGLNMDPLIGFTEKTYIFSGLEIKTINKAKTEDFHIFNIKITSPDYPTARNIKVGDSLNTLKQAYPEGKLLGDGAPDEEDDYRYEPANYVDVMTFHIKDGKIESILINTLLD</sequence>
<organism evidence="3 4">
    <name type="scientific">Paenibacillus turicensis</name>
    <dbReference type="NCBI Taxonomy" id="160487"/>
    <lineage>
        <taxon>Bacteria</taxon>
        <taxon>Bacillati</taxon>
        <taxon>Bacillota</taxon>
        <taxon>Bacilli</taxon>
        <taxon>Bacillales</taxon>
        <taxon>Paenibacillaceae</taxon>
        <taxon>Paenibacillus</taxon>
    </lineage>
</organism>
<feature type="compositionally biased region" description="Basic and acidic residues" evidence="1">
    <location>
        <begin position="47"/>
        <end position="58"/>
    </location>
</feature>
<dbReference type="PROSITE" id="PS51257">
    <property type="entry name" value="PROKAR_LIPOPROTEIN"/>
    <property type="match status" value="1"/>
</dbReference>
<feature type="compositionally biased region" description="Low complexity" evidence="1">
    <location>
        <begin position="30"/>
        <end position="43"/>
    </location>
</feature>
<proteinExistence type="predicted"/>
<keyword evidence="2" id="KW-0732">Signal</keyword>
<comment type="caution">
    <text evidence="3">The sequence shown here is derived from an EMBL/GenBank/DDBJ whole genome shotgun (WGS) entry which is preliminary data.</text>
</comment>
<evidence type="ECO:0008006" key="5">
    <source>
        <dbReference type="Google" id="ProtNLM"/>
    </source>
</evidence>
<evidence type="ECO:0000313" key="4">
    <source>
        <dbReference type="Proteomes" id="UP001519272"/>
    </source>
</evidence>
<gene>
    <name evidence="3" type="ORF">J2Z32_001947</name>
</gene>
<protein>
    <recommendedName>
        <fullName evidence="5">Lipoprotein</fullName>
    </recommendedName>
</protein>
<evidence type="ECO:0000313" key="3">
    <source>
        <dbReference type="EMBL" id="MBP1905317.1"/>
    </source>
</evidence>
<evidence type="ECO:0000256" key="1">
    <source>
        <dbReference type="SAM" id="MobiDB-lite"/>
    </source>
</evidence>
<feature type="region of interest" description="Disordered" evidence="1">
    <location>
        <begin position="30"/>
        <end position="58"/>
    </location>
</feature>
<keyword evidence="4" id="KW-1185">Reference proteome</keyword>